<keyword evidence="3 10" id="KW-0812">Transmembrane</keyword>
<feature type="transmembrane region" description="Helical" evidence="10">
    <location>
        <begin position="5534"/>
        <end position="5554"/>
    </location>
</feature>
<feature type="transmembrane region" description="Helical" evidence="10">
    <location>
        <begin position="5039"/>
        <end position="5060"/>
    </location>
</feature>
<dbReference type="PROSITE" id="PS51125">
    <property type="entry name" value="NHL"/>
    <property type="match status" value="2"/>
</dbReference>
<feature type="domain" description="PLAT" evidence="11">
    <location>
        <begin position="432"/>
        <end position="547"/>
    </location>
</feature>
<feature type="transmembrane region" description="Helical" evidence="10">
    <location>
        <begin position="4571"/>
        <end position="4591"/>
    </location>
</feature>
<feature type="domain" description="PLAT" evidence="11">
    <location>
        <begin position="1513"/>
        <end position="1635"/>
    </location>
</feature>
<dbReference type="CDD" id="cd05819">
    <property type="entry name" value="NHL"/>
    <property type="match status" value="2"/>
</dbReference>
<feature type="domain" description="PLAT" evidence="11">
    <location>
        <begin position="1075"/>
        <end position="1217"/>
    </location>
</feature>
<feature type="transmembrane region" description="Helical" evidence="10">
    <location>
        <begin position="4841"/>
        <end position="4868"/>
    </location>
</feature>
<feature type="transmembrane region" description="Helical" evidence="10">
    <location>
        <begin position="5461"/>
        <end position="5480"/>
    </location>
</feature>
<dbReference type="Pfam" id="PF20519">
    <property type="entry name" value="Polycystin_dom"/>
    <property type="match status" value="1"/>
</dbReference>
<dbReference type="InterPro" id="IPR001258">
    <property type="entry name" value="NHL_repeat"/>
</dbReference>
<feature type="transmembrane region" description="Helical" evidence="10">
    <location>
        <begin position="5574"/>
        <end position="5595"/>
    </location>
</feature>
<feature type="domain" description="PLAT" evidence="11">
    <location>
        <begin position="946"/>
        <end position="1064"/>
    </location>
</feature>
<dbReference type="Gene3D" id="2.120.10.30">
    <property type="entry name" value="TolB, C-terminal domain"/>
    <property type="match status" value="3"/>
</dbReference>
<comment type="similarity">
    <text evidence="2">Belongs to the polycystin family.</text>
</comment>
<evidence type="ECO:0000256" key="3">
    <source>
        <dbReference type="ARBA" id="ARBA00022692"/>
    </source>
</evidence>
<feature type="transmembrane region" description="Helical" evidence="10">
    <location>
        <begin position="5163"/>
        <end position="5184"/>
    </location>
</feature>
<reference evidence="12" key="1">
    <citation type="submission" date="2021-02" db="EMBL/GenBank/DDBJ databases">
        <authorList>
            <person name="Nowell W R."/>
        </authorList>
    </citation>
    <scope>NUCLEOTIDE SEQUENCE</scope>
</reference>
<feature type="domain" description="PLAT" evidence="11">
    <location>
        <begin position="1232"/>
        <end position="1350"/>
    </location>
</feature>
<feature type="region of interest" description="Disordered" evidence="9">
    <location>
        <begin position="26"/>
        <end position="48"/>
    </location>
</feature>
<dbReference type="Gene3D" id="2.60.60.20">
    <property type="entry name" value="PLAT/LH2 domain"/>
    <property type="match status" value="5"/>
</dbReference>
<evidence type="ECO:0000256" key="7">
    <source>
        <dbReference type="PROSITE-ProRule" id="PRU00152"/>
    </source>
</evidence>
<dbReference type="SMART" id="SM00308">
    <property type="entry name" value="LH2"/>
    <property type="match status" value="16"/>
</dbReference>
<feature type="domain" description="PLAT" evidence="11">
    <location>
        <begin position="1382"/>
        <end position="1500"/>
    </location>
</feature>
<feature type="transmembrane region" description="Helical" evidence="10">
    <location>
        <begin position="5638"/>
        <end position="5657"/>
    </location>
</feature>
<protein>
    <recommendedName>
        <fullName evidence="11">PLAT domain-containing protein</fullName>
    </recommendedName>
</protein>
<comment type="caution">
    <text evidence="7">Lacks conserved residue(s) required for the propagation of feature annotation.</text>
</comment>
<keyword evidence="6 10" id="KW-0472">Membrane</keyword>
<feature type="domain" description="PLAT" evidence="11">
    <location>
        <begin position="2101"/>
        <end position="2221"/>
    </location>
</feature>
<keyword evidence="4" id="KW-0677">Repeat</keyword>
<dbReference type="PANTHER" id="PTHR45901">
    <property type="entry name" value="PROTEIN CBG12474"/>
    <property type="match status" value="1"/>
</dbReference>
<evidence type="ECO:0000256" key="4">
    <source>
        <dbReference type="ARBA" id="ARBA00022737"/>
    </source>
</evidence>
<feature type="repeat" description="NHL" evidence="8">
    <location>
        <begin position="2937"/>
        <end position="2976"/>
    </location>
</feature>
<feature type="domain" description="PLAT" evidence="11">
    <location>
        <begin position="141"/>
        <end position="281"/>
    </location>
</feature>
<feature type="domain" description="PLAT" evidence="11">
    <location>
        <begin position="1971"/>
        <end position="2092"/>
    </location>
</feature>
<evidence type="ECO:0000313" key="12">
    <source>
        <dbReference type="EMBL" id="CAF3720430.1"/>
    </source>
</evidence>
<feature type="domain" description="PLAT" evidence="11">
    <location>
        <begin position="562"/>
        <end position="676"/>
    </location>
</feature>
<accession>A0A818W485</accession>
<evidence type="ECO:0000256" key="5">
    <source>
        <dbReference type="ARBA" id="ARBA00022989"/>
    </source>
</evidence>
<feature type="domain" description="PLAT" evidence="11">
    <location>
        <begin position="2241"/>
        <end position="2367"/>
    </location>
</feature>
<dbReference type="Proteomes" id="UP000663881">
    <property type="component" value="Unassembled WGS sequence"/>
</dbReference>
<evidence type="ECO:0000256" key="10">
    <source>
        <dbReference type="SAM" id="Phobius"/>
    </source>
</evidence>
<dbReference type="SUPFAM" id="SSF49723">
    <property type="entry name" value="Lipase/lipooxygenase domain (PLAT/LH2 domain)"/>
    <property type="match status" value="18"/>
</dbReference>
<dbReference type="PANTHER" id="PTHR45901:SF7">
    <property type="entry name" value="OXYGEN-REGULATED PROTEIN 1"/>
    <property type="match status" value="1"/>
</dbReference>
<feature type="domain" description="PLAT" evidence="11">
    <location>
        <begin position="1841"/>
        <end position="1958"/>
    </location>
</feature>
<evidence type="ECO:0000256" key="2">
    <source>
        <dbReference type="ARBA" id="ARBA00007200"/>
    </source>
</evidence>
<comment type="subcellular location">
    <subcellularLocation>
        <location evidence="1">Membrane</location>
        <topology evidence="1">Multi-pass membrane protein</topology>
    </subcellularLocation>
</comment>
<feature type="repeat" description="NHL" evidence="8">
    <location>
        <begin position="2643"/>
        <end position="2679"/>
    </location>
</feature>
<dbReference type="InterPro" id="IPR052970">
    <property type="entry name" value="Inner_ear_hair_cell_LOXHD"/>
</dbReference>
<organism evidence="12 13">
    <name type="scientific">Adineta steineri</name>
    <dbReference type="NCBI Taxonomy" id="433720"/>
    <lineage>
        <taxon>Eukaryota</taxon>
        <taxon>Metazoa</taxon>
        <taxon>Spiralia</taxon>
        <taxon>Gnathifera</taxon>
        <taxon>Rotifera</taxon>
        <taxon>Eurotatoria</taxon>
        <taxon>Bdelloidea</taxon>
        <taxon>Adinetida</taxon>
        <taxon>Adinetidae</taxon>
        <taxon>Adineta</taxon>
    </lineage>
</organism>
<comment type="caution">
    <text evidence="12">The sequence shown here is derived from an EMBL/GenBank/DDBJ whole genome shotgun (WGS) entry which is preliminary data.</text>
</comment>
<feature type="domain" description="PLAT" evidence="11">
    <location>
        <begin position="4616"/>
        <end position="4733"/>
    </location>
</feature>
<dbReference type="CDD" id="cd01756">
    <property type="entry name" value="PLAT_repeat"/>
    <property type="match status" value="13"/>
</dbReference>
<dbReference type="InterPro" id="IPR001024">
    <property type="entry name" value="PLAT/LH2_dom"/>
</dbReference>
<feature type="region of interest" description="Disordered" evidence="9">
    <location>
        <begin position="4982"/>
        <end position="5002"/>
    </location>
</feature>
<feature type="domain" description="PLAT" evidence="11">
    <location>
        <begin position="817"/>
        <end position="935"/>
    </location>
</feature>
<feature type="domain" description="PLAT" evidence="11">
    <location>
        <begin position="1664"/>
        <end position="1780"/>
    </location>
</feature>
<dbReference type="Gene3D" id="2.40.180.10">
    <property type="entry name" value="Catalase core domain"/>
    <property type="match status" value="13"/>
</dbReference>
<dbReference type="InterPro" id="IPR046791">
    <property type="entry name" value="Polycystin_dom"/>
</dbReference>
<evidence type="ECO:0000256" key="1">
    <source>
        <dbReference type="ARBA" id="ARBA00004141"/>
    </source>
</evidence>
<feature type="transmembrane region" description="Helical" evidence="10">
    <location>
        <begin position="4810"/>
        <end position="4829"/>
    </location>
</feature>
<feature type="transmembrane region" description="Helical" evidence="10">
    <location>
        <begin position="5075"/>
        <end position="5100"/>
    </location>
</feature>
<name>A0A818W485_9BILA</name>
<dbReference type="SUPFAM" id="SSF101898">
    <property type="entry name" value="NHL repeat"/>
    <property type="match status" value="2"/>
</dbReference>
<keyword evidence="5 10" id="KW-1133">Transmembrane helix</keyword>
<evidence type="ECO:0000256" key="8">
    <source>
        <dbReference type="PROSITE-ProRule" id="PRU00504"/>
    </source>
</evidence>
<sequence>MDVYTSSSGLQHVVGYGPHSVVVAHPNHSHHHHHHCHSLPPAPRPVQKSTSAYQLVPLVPVSSTTVYVPVQQSQQRQQQHQLPPQIVQDPFHAEQYAPSRGTSAKIPRYNSLDDPHMQDFYARKFGARPKSSMKRSTRPDTLYRITIKTANVKDAGTNAKVYLSIYGKKDKVCRKFLTRETMLRGQSQLSLSLNGLDKTVDNDLYNIEFKRGATDIVYIRCRDLGLIHHIILEHTGVLFEQSWLCEYVLITNVRTGRSWLFPCNKWLSLFSPGDGLLSVELYPSDHALEFDMKKPKGPKDTEYEIIVITGDKRGAGTDSQVYVTLFGDEGKRTEKLHLNNSDNKNPFERNQTDKFRIKGDYVGELVKLRIEHDNTGRLPGWFLDRIVITDLYEPKTKYFATCNKWLAKNEGDGQISRDLILNKDGIGKRQNNKYKITVFTGKKRGAGTDADVFITLYGDVGETGAIVLDDKKNNFESGQKDEFTIECPTVGELSKILIAHNNKGSAPGWFLDRILVEDLEANRIYEFPCNKWLATDEDDGQISRYLFPKAAGDSDKVPTGGIPYNITVYTGNKSNAGTDAKVYIVMNNNKSSSGQIFLSNGKFEKKSVDLFTIDGPDDLSPLTTLDVGHDNTGAGPGWYLDKVVVECPSTGIKQTFPCNNWLADDEGDKRIERRLKEDLSLREERPPTVPWYVWVYTSDMKGAGTDAQVLLVLYGHDGKSDEIKLKSKSDVFEAGKCDEFKVDISDVGTPFKLRVSHDNKKLFASWHLDRIEMENLNTKKRYIFNCGRWLSKKEDDKQIIRELPAEGPGIKRPLPVVKYHVDVYTGNKAGAGTDANVFINIFGDIGDTGERPLEYSKNKNKFEKKQVDNFVLEAVQLKQIKKIRVGHDGAGPGAGWYLEKIVVRPEDERYEPATFECNRWLATDEDDGQIVRELTLASAAQHLDKTTYNVRVKTGDVLQGGTDADVHLKIFGDKGDSDKIQLRSANNTSNKFERNRIDHFVFEFDDLGKIEHIIIGHNGKNPGAGWFLDWVEIDIPMRGELYRFACHRWLDKKEGDGKIELDLANPEVTNKTSVIPYEITVFTGDKSGAGTDAKVFIQIYGLNGKTEELVLKNKSDSFERKMVDKFKIEAPDIGQIQKIRIGHNSEKMGSAWYLEKVLIQRHVSEQFDKRKRSFKSDRSQRLSQISAVDPNVEEYWFVCRQWFDKSSGDKQTIRELLPTDPDGKPLSDRNEVTYMVHVFTGDKSGAGTDANVFLTIYGEHEDSGERELKKSKTNMNKFEKKQEDVFEVKGISLGKLRKIKIRHDDSGAGSAWFLDRIEIVDPETELVSHFICQKWLATDKDDGMISREIPALENKALRLAAARESVSGASSDHSLEMKALATTYKVNVVTSDKFGSGTNANVYICIFGKKNDTGKVPLATSKTHKDPFEQGHTDVFEVEAMDIGEPIKIKIGHDDSGFRSDWLLERVEIDVPKFGRTWLFPCGKWIGKSKGEGELEVELYPKTTASSVYTPYVPYEIKVYTSKKSGAGTDANVHIEIYGFDKTTGEIMLCNKTDRKGKFETGSVDTFVKELEDVGDHIEKIRIGHDNSGFGAAWHLDHVEIRRLLKGEKTKTYIFPCDRWFAKNEDDRQIVRELVPDKVIEEKLDKSGNLQVKEKEIADRLEMKQYTLDIYTGDKFGCGTNADVFCTVYGDKGDTGERELSRSETHRDKFERKQMDRFKIESADLGNIYKLKIRHNNKGLSPDWLLDRAEVIDDIRTYVFHCEQWLAKGKGDSKLERTLYEKDYQGSMSSMGSIPRSVAGSKLNLASNDTGSKHDLFRQTQRKNIMSSIAEESRNSTQEGIPYTVKVKTGEARDAGTSANVFIRLIGRKGRQTGVIPLELMQRQRFEPGKVETFSLQEPDIGDLEVVEIEHNGETLADSWFLDDITIEMPTKGRAFYFACHEWLSKEKGDGKTKRILKVQDSNQSSFRPLIPYEVTFYTGDVENAGCDCDVSLKLFGTTGSSSEHIIRKGERNFERGSIDPFQCELDDVGEPIKLRVTILPKGKKGRHSWFLQNIELIKHTKQNERQKTYLFGLNDWISKETDYHHDIPLTKGGKALLKETTYRVTVKTTDISGASCDCNVFIVISGANGDSGELELKHSSTHKNKFERNHEDVFMFENILSLGELTKLRIWHDDSSMLKNAWHLEYVQIDDTRTGETYTFPCNKWLSSKKEDRQIVRELVCSNDSPSTSRRGSLTPSGKVPYEIEISTSDKQNAGTTQHAWIILEGNKKRSEKFHMKNTPHNKILRGGQTDTFTFECRSLGELRRIILGHKERPEYPLKTYEGREAMWHVAHVTVTDPSTGVKFEFPVRTWIDINNEGDVFECAEKKEDTIAQQRHRHTIKYKIIVHTGDVSHAGTDANVSIILYGTLGDTGIRGLKQKGRNLFERGQVDEFIIECLDLGELTKLHIEHDNAMISPDWFLDKVEVINMDTNETIGFPCNRWLGLSYNQPKFLPTPIWNSNGITLANQSIVGEYPNAIFVNTNNTIYVVNRENNAILIWHEESVYPTKIISGDFTKSNSLFVTSNGDIYIDDGYENGRVQKWIVETNTFVTVMNVSTSCVDLFVDINDTLYCSMSDYDQVVKRSLHDSMMTSNRVAAGTGIQGSASNELSYPHGIFVDVNLDLYVADCQNDRVQLFQSGESNGITVAGSKSLNPTVTLRCPTGIILDAEKYLFIVDYGNSRIVGSGVTGFRCLVGCHGRGSLSSQLNSPVSFSFDSYGNMFVNDQWNNRIQKFLLMKESSRLSFNQPKFCPTATWNSNGITIANQSIVGSDPRAIFVDTNNTIYAANRENNTIIMWHEESVNPTKIIYGNFTNSESLFVTSNGDIYIDDGVINGRVQKWSAETNTFVTVMNVNSSCVGLFVDIHDTLHCSMPDYHQVVKRSLHDAVMTSNRVAAGTGIRGSASNQLAGPRGIFVDVNLDLYVADCFNNRIQLFPSGESNGITVAGSVSVNPTITLRYPTGIILDAKKYIFIVDSYNHRIISSSLNGFRCLVGCYGVGSQSNQLYYPFSFSFDHSGNMFVTDSSNHRIQKFRYLEESCDNSLLIKSMYSSSLTSNSSIYFQDCSGLGPYYEAIQMNVTVTGYYTFLINSEMNATYGYIYTNNFNVFNWLENVLIHDGDYENRGQFQLKAFLQANMKYIFVMTTSSPSLRGNFSIQASGPSYIGFNRILNTPSVVQTIYISELTTNSSTYLLSCSSSSSYYKAIQVNVRRSGFYTFFSNSNMDTYGVIYKDYFDPSDPMKNRLLENDHGCGQDQFRFTIALETNVTYILVATTFNSNITGAFSIFVSGPNNVDLRNISSPSVIEIPYSSAVQSNYSSELTTNSQTYSRDARKSNYYYETIRMNVMETGYYALINISSTSATTVFGNMYIFNVFTLTENYRTCMNKSLTYNEIENHFNSLSNLYFLFGINIHRPFINEYDQIHADASLFIIVICKTNSSDCISKGGSLPIKYKLEFIIDGVPYTNKYSKIDHQWHRTKIVNYDFLYEPINSHLWYDQPENKKGSIWKNFIMNMDLSQNESIYSKWVEFDIKINDAGIQFIEGQQIYNNITVQQFTLHFFVPTFQCLQPPLIYFDDFLTTKTYLSAFHLQLMSDKCHLHKYTCHLEMIQSQIDTSGLTNKTLPSSKIINITTNYLSLFTQQISYEQIIKPTNFIDHIFEQIIIENNSLFYTTEIYRNATCTNKNSLTSREFVLCTQDNYKNESVIRRFRIDIILCKYSILNTQQCSFSLYQHVLNETLRLFIPIQGDNIAFIGFIRLLKNLPHNEWINHLNESYDKIQSYQLINFYDHMIELKTDVNSINTIIRYYQIITDQSQMCHLVCRNHCVQQSPNHTDYFISQSITELILFCVKCNFSEIYQQFNLSILHSHTILSRDIALVRFQIINIFQQISINCINDQNEIFIINANFHIINQNNTSRSFSCLINPTNIYPYHEEITLECTNFTTRADIILWAVTKHKHEEIRILLNPSYVTNEILNSNIQMKIYGIPHGEKVFLEISSSLFSINESYELTMNYLNKKLITKMNIALEWNYFSSAIRLMNEYLNIYENDFDLLDDHNNPRLELVNLNQTSYLISIINYYRLILAYIDQELLYIKAKDISQKIYSIVSINNNLISTQLFKYKIFYPESGNNYLDPYFSLLIQLSSHPKIITYQTYHLLRHTIKFISLSLPDASYSFLMKVLDLCYNLRIYINDFESMPISTITDTNSLFEFNQMISRILVMIHTQFKSNISSTTQINRTNDGLLDFIVNMSAPFVTKRWAFKSDQFLPRYNMKSRTFTTDQLNILYYPQEYIPLTHESSTDYLLGQLFSIESNNSLTLNSISHIFFSLQQVYLNTSNILQKYFSKILLIRIGKNFYSHRFSFQMNTTKLARNISLFFIDLPNSQKYLFTIDIAYNNSCLKSKRIYEKNFKYTLSFDLWQDNYYVYSIPIIPMSFVCGQVEITSKHVSIRNLKRTGQFLIIETGCYSFDMNIYENYYSKLQIDKCQLINDNELHLGDNLLLGAHLTCRCQSVINKYFVLCQPKPILVEYELNAQTWLHFYIYISALLLIFLFFGLYAIYKDTSDDYKPLVYFVNDNHIGAVNSHLYQLTIFTGLQQSTTKDFQIYIRLIGETCHDISHCLNLNIPNVFQRGSVDQFLLTSFIDIGRIVAINIWHNEINFQSDFYIRHCILYDYNHYHTYYFSCYTWLSLRKGLNRINEIFYVAQEVDQYAFGHLFLSTYSWLYYHYYLLNSVFKKQKINTLSRIYRLHIYFSLVIIQLYLIQLIIISCRKLISNQRCIYIFPSFLFLVDQSFVASGWTEIYQIIRLNFLPSIFIALFLSCITAFLTPIFIWCLTWLTNRLELYRQLLNSRLHYQHFDNLHSTLYTLASTIADLNLYRQDIEQFEFIHKFDLQHRLSISTIGENEQNISQSDTKIEQYKSLLNLSQNSQIWKNRAFKKPIVQAPIYSKHPESNEIVNDDNDDHSLSTDHSSQTSIQEKDIIIPTINLKINWPNAPDQPSLNMFRFYSCIYYGLFIIPGAISIVCIYLTMKTFIEIENYFLTSTILFIHIITILFTLIFELIFILLISLLNATFLHMTDEEKFISTTVQIPVSSTNDIQQNQLNHTFTLHRDLTLTDVQLRERIRERFLESSIIRAVRDVIGYILFMIIIIMVFSETSRDLETHLTMRQYTLQLLVREDIFQNIDHIPETMDWINYFIENRLFLQHKDYSCQKDTCNYFPIPDSPLYLSKSIRIRQIRVERKDCHKKINDLFNPLLPPTCSVDGNDLMDNKLSVLNGQRKCSGWNNEFCQDICNYTSIWSALASKRIIKFYTTYESPWYFMLHLSAKETVERCNRKRKYYDLNKYNWLDEKTLVLIIEGNLYSPQTTSMISFILTMEKNQYGIIEKHIFIEVSDYTLTTIDNEIEVQNITQEIPNINNNNNNNNNETPFVITHYLFTVLLFFIFTTKLFGIAKFTRNFGLYGFVSFLRTLPNIIDVLQLNNLIQSLNIHNLFLSFRVLIINKTILNHLIGLICLFAIFKFLYLLKFNPKTYLLAETMYKSSQGFLIILFFAFMNYFIFTLIGRLLFSNEENFRTFFVAFRVVLISSIKDAASTDNFIPITITRALWQFFLWLFSAKIIEYFLISFVIQKFSNIRKNHQLTDEERIVGRIFQTFWTYFAFNKK</sequence>
<evidence type="ECO:0000259" key="11">
    <source>
        <dbReference type="PROSITE" id="PS50095"/>
    </source>
</evidence>
<evidence type="ECO:0000256" key="6">
    <source>
        <dbReference type="ARBA" id="ARBA00023136"/>
    </source>
</evidence>
<dbReference type="Pfam" id="PF01477">
    <property type="entry name" value="PLAT"/>
    <property type="match status" value="18"/>
</dbReference>
<feature type="transmembrane region" description="Helical" evidence="10">
    <location>
        <begin position="4779"/>
        <end position="4798"/>
    </location>
</feature>
<gene>
    <name evidence="12" type="ORF">OKA104_LOCUS13814</name>
</gene>
<evidence type="ECO:0000256" key="9">
    <source>
        <dbReference type="SAM" id="MobiDB-lite"/>
    </source>
</evidence>
<dbReference type="Gene3D" id="2.40.10.500">
    <property type="match status" value="1"/>
</dbReference>
<feature type="compositionally biased region" description="Basic residues" evidence="9">
    <location>
        <begin position="27"/>
        <end position="37"/>
    </location>
</feature>
<feature type="domain" description="PLAT" evidence="11">
    <location>
        <begin position="689"/>
        <end position="804"/>
    </location>
</feature>
<feature type="domain" description="PLAT" evidence="11">
    <location>
        <begin position="301"/>
        <end position="420"/>
    </location>
</feature>
<dbReference type="EMBL" id="CAJOAY010000708">
    <property type="protein sequence ID" value="CAF3720430.1"/>
    <property type="molecule type" value="Genomic_DNA"/>
</dbReference>
<dbReference type="InterPro" id="IPR036392">
    <property type="entry name" value="PLAT/LH2_dom_sf"/>
</dbReference>
<dbReference type="PROSITE" id="PS50095">
    <property type="entry name" value="PLAT"/>
    <property type="match status" value="18"/>
</dbReference>
<feature type="domain" description="PLAT" evidence="11">
    <location>
        <begin position="2381"/>
        <end position="2497"/>
    </location>
</feature>
<feature type="transmembrane region" description="Helical" evidence="10">
    <location>
        <begin position="4741"/>
        <end position="4759"/>
    </location>
</feature>
<proteinExistence type="inferred from homology"/>
<dbReference type="InterPro" id="IPR011042">
    <property type="entry name" value="6-blade_b-propeller_TolB-like"/>
</dbReference>
<dbReference type="GO" id="GO:0016020">
    <property type="term" value="C:membrane"/>
    <property type="evidence" value="ECO:0007669"/>
    <property type="project" value="UniProtKB-SubCell"/>
</dbReference>
<evidence type="ECO:0000313" key="13">
    <source>
        <dbReference type="Proteomes" id="UP000663881"/>
    </source>
</evidence>